<dbReference type="GO" id="GO:0008033">
    <property type="term" value="P:tRNA processing"/>
    <property type="evidence" value="ECO:0007669"/>
    <property type="project" value="UniProtKB-KW"/>
</dbReference>
<dbReference type="EMBL" id="SWFT01000082">
    <property type="protein sequence ID" value="KAA8902832.1"/>
    <property type="molecule type" value="Genomic_DNA"/>
</dbReference>
<dbReference type="AlphaFoldDB" id="A0A642UPG9"/>
<comment type="caution">
    <text evidence="4">The sequence shown here is derived from an EMBL/GenBank/DDBJ whole genome shotgun (WGS) entry which is preliminary data.</text>
</comment>
<evidence type="ECO:0000313" key="4">
    <source>
        <dbReference type="EMBL" id="KAA8902832.1"/>
    </source>
</evidence>
<dbReference type="PANTHER" id="PTHR13031:SF0">
    <property type="entry name" value="RIBONUCLEASE P PROTEIN SUBUNIT P30"/>
    <property type="match status" value="1"/>
</dbReference>
<dbReference type="Proteomes" id="UP000449547">
    <property type="component" value="Unassembled WGS sequence"/>
</dbReference>
<dbReference type="GeneID" id="54781379"/>
<sequence length="274" mass="30192">MLCDLNVPWPGDFTRKPSADEFRRLRQVVITLSHLGYTHIAFNLTVPGDSKITSPQPIDVSIVKDIPIKVFTRITLMVSDPAQCHSIAKLNNQFDLISIQPESEKALIFAAGLDIDIITFASGVKLPYYLKHKTVCGATDKGIKFELPYAAMVMGYEPLVSTPVGSPRTNFFYNAHQLIRSSRSRGLIASSGAQASSQCRSGHDITVLLKTLGLDSARAKATVSDNPERALLRGRLRIKSYKQTVEPVDRDRKRGGDTDAVRLLKRAKLGAKQS</sequence>
<evidence type="ECO:0000256" key="2">
    <source>
        <dbReference type="ARBA" id="ARBA00007331"/>
    </source>
</evidence>
<dbReference type="SUPFAM" id="SSF89550">
    <property type="entry name" value="PHP domain-like"/>
    <property type="match status" value="1"/>
</dbReference>
<dbReference type="InterPro" id="IPR016195">
    <property type="entry name" value="Pol/histidinol_Pase-like"/>
</dbReference>
<gene>
    <name evidence="4" type="ORF">DIURU_002728</name>
</gene>
<dbReference type="VEuPathDB" id="FungiDB:DIURU_002728"/>
<reference evidence="4 5" key="1">
    <citation type="submission" date="2019-07" db="EMBL/GenBank/DDBJ databases">
        <title>Genome assembly of two rare yeast pathogens: Diutina rugosa and Trichomonascus ciferrii.</title>
        <authorList>
            <person name="Mixao V."/>
            <person name="Saus E."/>
            <person name="Hansen A."/>
            <person name="Lass-Flor C."/>
            <person name="Gabaldon T."/>
        </authorList>
    </citation>
    <scope>NUCLEOTIDE SEQUENCE [LARGE SCALE GENOMIC DNA]</scope>
    <source>
        <strain evidence="4 5">CBS 613</strain>
    </source>
</reference>
<dbReference type="GO" id="GO:0003723">
    <property type="term" value="F:RNA binding"/>
    <property type="evidence" value="ECO:0007669"/>
    <property type="project" value="TreeGrafter"/>
</dbReference>
<dbReference type="GO" id="GO:0005655">
    <property type="term" value="C:nucleolar ribonuclease P complex"/>
    <property type="evidence" value="ECO:0007669"/>
    <property type="project" value="TreeGrafter"/>
</dbReference>
<dbReference type="RefSeq" id="XP_034012580.1">
    <property type="nucleotide sequence ID" value="XM_034155411.1"/>
</dbReference>
<name>A0A642UPG9_DIURU</name>
<dbReference type="Pfam" id="PF01876">
    <property type="entry name" value="RNase_P_p30"/>
    <property type="match status" value="1"/>
</dbReference>
<organism evidence="4 5">
    <name type="scientific">Diutina rugosa</name>
    <name type="common">Yeast</name>
    <name type="synonym">Candida rugosa</name>
    <dbReference type="NCBI Taxonomy" id="5481"/>
    <lineage>
        <taxon>Eukaryota</taxon>
        <taxon>Fungi</taxon>
        <taxon>Dikarya</taxon>
        <taxon>Ascomycota</taxon>
        <taxon>Saccharomycotina</taxon>
        <taxon>Pichiomycetes</taxon>
        <taxon>Debaryomycetaceae</taxon>
        <taxon>Diutina</taxon>
    </lineage>
</organism>
<protein>
    <recommendedName>
        <fullName evidence="6">RNase P subunit p30</fullName>
    </recommendedName>
</protein>
<dbReference type="InterPro" id="IPR002738">
    <property type="entry name" value="RNase_P_p30"/>
</dbReference>
<proteinExistence type="inferred from homology"/>
<dbReference type="OrthoDB" id="17948at2759"/>
<keyword evidence="5" id="KW-1185">Reference proteome</keyword>
<evidence type="ECO:0000313" key="5">
    <source>
        <dbReference type="Proteomes" id="UP000449547"/>
    </source>
</evidence>
<evidence type="ECO:0000256" key="1">
    <source>
        <dbReference type="ARBA" id="ARBA00004123"/>
    </source>
</evidence>
<dbReference type="PANTHER" id="PTHR13031">
    <property type="entry name" value="RIBONUCLEASE P SUBUNIT P30"/>
    <property type="match status" value="1"/>
</dbReference>
<dbReference type="Gene3D" id="3.20.20.140">
    <property type="entry name" value="Metal-dependent hydrolases"/>
    <property type="match status" value="1"/>
</dbReference>
<keyword evidence="3" id="KW-0819">tRNA processing</keyword>
<accession>A0A642UPG9</accession>
<evidence type="ECO:0008006" key="6">
    <source>
        <dbReference type="Google" id="ProtNLM"/>
    </source>
</evidence>
<comment type="similarity">
    <text evidence="2">Belongs to the eukaryotic/archaeal RNase P protein component 3 family.</text>
</comment>
<comment type="subcellular location">
    <subcellularLocation>
        <location evidence="1">Nucleus</location>
    </subcellularLocation>
</comment>
<evidence type="ECO:0000256" key="3">
    <source>
        <dbReference type="ARBA" id="ARBA00022694"/>
    </source>
</evidence>
<dbReference type="OMA" id="CYGPGIT"/>